<dbReference type="Pfam" id="PF13912">
    <property type="entry name" value="zf-C2H2_6"/>
    <property type="match status" value="2"/>
</dbReference>
<dbReference type="Gene3D" id="3.30.160.60">
    <property type="entry name" value="Classic Zinc Finger"/>
    <property type="match status" value="1"/>
</dbReference>
<dbReference type="SUPFAM" id="SSF57667">
    <property type="entry name" value="beta-beta-alpha zinc fingers"/>
    <property type="match status" value="1"/>
</dbReference>
<keyword evidence="1" id="KW-0479">Metal-binding</keyword>
<evidence type="ECO:0000256" key="1">
    <source>
        <dbReference type="PROSITE-ProRule" id="PRU00042"/>
    </source>
</evidence>
<feature type="domain" description="C2H2-type" evidence="3">
    <location>
        <begin position="125"/>
        <end position="147"/>
    </location>
</feature>
<dbReference type="InterPro" id="IPR036236">
    <property type="entry name" value="Znf_C2H2_sf"/>
</dbReference>
<dbReference type="AlphaFoldDB" id="A0A7N0TZV9"/>
<dbReference type="InterPro" id="IPR044303">
    <property type="entry name" value="ZAT1/4/9"/>
</dbReference>
<dbReference type="GO" id="GO:0006355">
    <property type="term" value="P:regulation of DNA-templated transcription"/>
    <property type="evidence" value="ECO:0007669"/>
    <property type="project" value="InterPro"/>
</dbReference>
<dbReference type="PANTHER" id="PTHR46326:SF2">
    <property type="entry name" value="ZINC FINGER PROTEIN ZAT1-RELATED"/>
    <property type="match status" value="1"/>
</dbReference>
<protein>
    <recommendedName>
        <fullName evidence="3">C2H2-type domain-containing protein</fullName>
    </recommendedName>
</protein>
<accession>A0A7N0TZV9</accession>
<dbReference type="Proteomes" id="UP000594263">
    <property type="component" value="Unplaced"/>
</dbReference>
<evidence type="ECO:0000313" key="5">
    <source>
        <dbReference type="Proteomes" id="UP000594263"/>
    </source>
</evidence>
<dbReference type="PROSITE" id="PS00028">
    <property type="entry name" value="ZINC_FINGER_C2H2_1"/>
    <property type="match status" value="2"/>
</dbReference>
<dbReference type="OMA" id="CPAGIRR"/>
<dbReference type="EnsemblPlants" id="Kaladp0048s0951.1.v1.1">
    <property type="protein sequence ID" value="Kaladp0048s0951.1.v1.1.CDS.1"/>
    <property type="gene ID" value="Kaladp0048s0951.v1.1"/>
</dbReference>
<reference evidence="4" key="1">
    <citation type="submission" date="2021-01" db="UniProtKB">
        <authorList>
            <consortium name="EnsemblPlants"/>
        </authorList>
    </citation>
    <scope>IDENTIFICATION</scope>
</reference>
<feature type="region of interest" description="Disordered" evidence="2">
    <location>
        <begin position="30"/>
        <end position="52"/>
    </location>
</feature>
<dbReference type="PANTHER" id="PTHR46326">
    <property type="entry name" value="ZINC FINGER PROTEIN ZAT1-RELATED"/>
    <property type="match status" value="1"/>
</dbReference>
<keyword evidence="1" id="KW-0863">Zinc-finger</keyword>
<evidence type="ECO:0000259" key="3">
    <source>
        <dbReference type="PROSITE" id="PS50157"/>
    </source>
</evidence>
<sequence length="188" mass="20599">MEKHHCKLCARRFGSGRALGGHMRSHFTILPVPPKPHPSQLSETETSSSSSYVLCGSRKKRRSSEFGQAAVSSETSSSEEEDLAMWLMLLSRDKWVRKECPAGIRREKVYLENGTGGGGDDEKLHECPVCYKVFKSGQALGGHKRSHLFSSTSTAASANNTVWLIDLNLPAPMEDGGDMSHSHVPVLC</sequence>
<dbReference type="InterPro" id="IPR013087">
    <property type="entry name" value="Znf_C2H2_type"/>
</dbReference>
<feature type="compositionally biased region" description="Low complexity" evidence="2">
    <location>
        <begin position="42"/>
        <end position="51"/>
    </location>
</feature>
<dbReference type="SMART" id="SM00355">
    <property type="entry name" value="ZnF_C2H2"/>
    <property type="match status" value="2"/>
</dbReference>
<organism evidence="4 5">
    <name type="scientific">Kalanchoe fedtschenkoi</name>
    <name type="common">Lavender scallops</name>
    <name type="synonym">South American air plant</name>
    <dbReference type="NCBI Taxonomy" id="63787"/>
    <lineage>
        <taxon>Eukaryota</taxon>
        <taxon>Viridiplantae</taxon>
        <taxon>Streptophyta</taxon>
        <taxon>Embryophyta</taxon>
        <taxon>Tracheophyta</taxon>
        <taxon>Spermatophyta</taxon>
        <taxon>Magnoliopsida</taxon>
        <taxon>eudicotyledons</taxon>
        <taxon>Gunneridae</taxon>
        <taxon>Pentapetalae</taxon>
        <taxon>Saxifragales</taxon>
        <taxon>Crassulaceae</taxon>
        <taxon>Kalanchoe</taxon>
    </lineage>
</organism>
<name>A0A7N0TZV9_KALFE</name>
<keyword evidence="5" id="KW-1185">Reference proteome</keyword>
<keyword evidence="1" id="KW-0862">Zinc</keyword>
<feature type="domain" description="C2H2-type" evidence="3">
    <location>
        <begin position="4"/>
        <end position="31"/>
    </location>
</feature>
<proteinExistence type="predicted"/>
<dbReference type="PROSITE" id="PS50157">
    <property type="entry name" value="ZINC_FINGER_C2H2_2"/>
    <property type="match status" value="2"/>
</dbReference>
<dbReference type="Gramene" id="Kaladp0048s0951.1.v1.1">
    <property type="protein sequence ID" value="Kaladp0048s0951.1.v1.1.CDS.1"/>
    <property type="gene ID" value="Kaladp0048s0951.v1.1"/>
</dbReference>
<dbReference type="GO" id="GO:0008270">
    <property type="term" value="F:zinc ion binding"/>
    <property type="evidence" value="ECO:0007669"/>
    <property type="project" value="UniProtKB-KW"/>
</dbReference>
<evidence type="ECO:0000256" key="2">
    <source>
        <dbReference type="SAM" id="MobiDB-lite"/>
    </source>
</evidence>
<evidence type="ECO:0000313" key="4">
    <source>
        <dbReference type="EnsemblPlants" id="Kaladp0048s0951.1.v1.1.CDS.1"/>
    </source>
</evidence>